<gene>
    <name evidence="2" type="ORF">DFR58_105134</name>
</gene>
<reference evidence="2 3" key="1">
    <citation type="submission" date="2018-07" db="EMBL/GenBank/DDBJ databases">
        <title>Genomic Encyclopedia of Type Strains, Phase IV (KMG-IV): sequencing the most valuable type-strain genomes for metagenomic binning, comparative biology and taxonomic classification.</title>
        <authorList>
            <person name="Goeker M."/>
        </authorList>
    </citation>
    <scope>NUCLEOTIDE SEQUENCE [LARGE SCALE GENOMIC DNA]</scope>
    <source>
        <strain evidence="2 3">DSM 27016</strain>
    </source>
</reference>
<sequence length="187" mass="21480">MKLEDDNIILREWEETDVERLAEIANNKKIYDNLRDAFPHPYSIDDARQYITLQLNGDNKLSKVFAILVDGKVAGSIGAFLKEDVYRKNAEIGYYLAEEYWGIGIMTKAIKILIEYVFETFDITRIYAEPFARNVASRRSLEKVGFRLEAELKCNAVKNGIIEDSCIYAILKCEFIKCGSIMNEKKG</sequence>
<dbReference type="PANTHER" id="PTHR43328:SF1">
    <property type="entry name" value="N-ACETYLTRANSFERASE DOMAIN-CONTAINING PROTEIN"/>
    <property type="match status" value="1"/>
</dbReference>
<feature type="domain" description="N-acetyltransferase" evidence="1">
    <location>
        <begin position="16"/>
        <end position="174"/>
    </location>
</feature>
<proteinExistence type="predicted"/>
<protein>
    <submittedName>
        <fullName evidence="2">RimJ/RimL family protein N-acetyltransferase</fullName>
    </submittedName>
</protein>
<dbReference type="Pfam" id="PF13302">
    <property type="entry name" value="Acetyltransf_3"/>
    <property type="match status" value="1"/>
</dbReference>
<dbReference type="PROSITE" id="PS51186">
    <property type="entry name" value="GNAT"/>
    <property type="match status" value="1"/>
</dbReference>
<dbReference type="EMBL" id="QPJT01000005">
    <property type="protein sequence ID" value="RCX18370.1"/>
    <property type="molecule type" value="Genomic_DNA"/>
</dbReference>
<dbReference type="InterPro" id="IPR000182">
    <property type="entry name" value="GNAT_dom"/>
</dbReference>
<accession>A0A369BA20</accession>
<dbReference type="RefSeq" id="WP_242987418.1">
    <property type="nucleotide sequence ID" value="NZ_QPJT01000005.1"/>
</dbReference>
<dbReference type="Proteomes" id="UP000253034">
    <property type="component" value="Unassembled WGS sequence"/>
</dbReference>
<keyword evidence="2" id="KW-0808">Transferase</keyword>
<dbReference type="Gene3D" id="3.40.630.30">
    <property type="match status" value="1"/>
</dbReference>
<dbReference type="InterPro" id="IPR016181">
    <property type="entry name" value="Acyl_CoA_acyltransferase"/>
</dbReference>
<organism evidence="2 3">
    <name type="scientific">Anaerobacterium chartisolvens</name>
    <dbReference type="NCBI Taxonomy" id="1297424"/>
    <lineage>
        <taxon>Bacteria</taxon>
        <taxon>Bacillati</taxon>
        <taxon>Bacillota</taxon>
        <taxon>Clostridia</taxon>
        <taxon>Eubacteriales</taxon>
        <taxon>Oscillospiraceae</taxon>
        <taxon>Anaerobacterium</taxon>
    </lineage>
</organism>
<comment type="caution">
    <text evidence="2">The sequence shown here is derived from an EMBL/GenBank/DDBJ whole genome shotgun (WGS) entry which is preliminary data.</text>
</comment>
<keyword evidence="3" id="KW-1185">Reference proteome</keyword>
<evidence type="ECO:0000313" key="2">
    <source>
        <dbReference type="EMBL" id="RCX18370.1"/>
    </source>
</evidence>
<dbReference type="AlphaFoldDB" id="A0A369BA20"/>
<dbReference type="GO" id="GO:0016747">
    <property type="term" value="F:acyltransferase activity, transferring groups other than amino-acyl groups"/>
    <property type="evidence" value="ECO:0007669"/>
    <property type="project" value="InterPro"/>
</dbReference>
<evidence type="ECO:0000259" key="1">
    <source>
        <dbReference type="PROSITE" id="PS51186"/>
    </source>
</evidence>
<evidence type="ECO:0000313" key="3">
    <source>
        <dbReference type="Proteomes" id="UP000253034"/>
    </source>
</evidence>
<name>A0A369BA20_9FIRM</name>
<dbReference type="PANTHER" id="PTHR43328">
    <property type="entry name" value="ACETYLTRANSFERASE-RELATED"/>
    <property type="match status" value="1"/>
</dbReference>
<dbReference type="SUPFAM" id="SSF55729">
    <property type="entry name" value="Acyl-CoA N-acyltransferases (Nat)"/>
    <property type="match status" value="1"/>
</dbReference>